<accession>A0ABW2RL65</accession>
<sequence>MFEKKSVILIGLAFFVILLLVNNFGPYNVLSALTANNLSDYEEIQQRLDGKIVNIKYIGKNAYQTRLKRIIFLLKTTAMRLF</sequence>
<reference evidence="2" key="1">
    <citation type="journal article" date="2019" name="Int. J. Syst. Evol. Microbiol.">
        <title>The Global Catalogue of Microorganisms (GCM) 10K type strain sequencing project: providing services to taxonomists for standard genome sequencing and annotation.</title>
        <authorList>
            <consortium name="The Broad Institute Genomics Platform"/>
            <consortium name="The Broad Institute Genome Sequencing Center for Infectious Disease"/>
            <person name="Wu L."/>
            <person name="Ma J."/>
        </authorList>
    </citation>
    <scope>NUCLEOTIDE SEQUENCE [LARGE SCALE GENOMIC DNA]</scope>
    <source>
        <strain evidence="2">CGMCC 1.12942</strain>
    </source>
</reference>
<comment type="caution">
    <text evidence="1">The sequence shown here is derived from an EMBL/GenBank/DDBJ whole genome shotgun (WGS) entry which is preliminary data.</text>
</comment>
<keyword evidence="2" id="KW-1185">Reference proteome</keyword>
<dbReference type="RefSeq" id="WP_379865166.1">
    <property type="nucleotide sequence ID" value="NZ_JBHTBW010000033.1"/>
</dbReference>
<dbReference type="Proteomes" id="UP001596500">
    <property type="component" value="Unassembled WGS sequence"/>
</dbReference>
<proteinExistence type="predicted"/>
<dbReference type="EMBL" id="JBHTBW010000033">
    <property type="protein sequence ID" value="MFC7441746.1"/>
    <property type="molecule type" value="Genomic_DNA"/>
</dbReference>
<evidence type="ECO:0000313" key="2">
    <source>
        <dbReference type="Proteomes" id="UP001596500"/>
    </source>
</evidence>
<name>A0ABW2RL65_9BACL</name>
<protein>
    <submittedName>
        <fullName evidence="1">Uncharacterized protein</fullName>
    </submittedName>
</protein>
<organism evidence="1 2">
    <name type="scientific">Laceyella putida</name>
    <dbReference type="NCBI Taxonomy" id="110101"/>
    <lineage>
        <taxon>Bacteria</taxon>
        <taxon>Bacillati</taxon>
        <taxon>Bacillota</taxon>
        <taxon>Bacilli</taxon>
        <taxon>Bacillales</taxon>
        <taxon>Thermoactinomycetaceae</taxon>
        <taxon>Laceyella</taxon>
    </lineage>
</organism>
<gene>
    <name evidence="1" type="ORF">ACFQNG_11555</name>
</gene>
<evidence type="ECO:0000313" key="1">
    <source>
        <dbReference type="EMBL" id="MFC7441746.1"/>
    </source>
</evidence>